<dbReference type="InterPro" id="IPR003646">
    <property type="entry name" value="SH3-like_bac-type"/>
</dbReference>
<feature type="transmembrane region" description="Helical" evidence="1">
    <location>
        <begin position="154"/>
        <end position="173"/>
    </location>
</feature>
<feature type="chain" id="PRO_5031356250" evidence="2">
    <location>
        <begin position="22"/>
        <end position="242"/>
    </location>
</feature>
<feature type="domain" description="SH3b" evidence="3">
    <location>
        <begin position="179"/>
        <end position="241"/>
    </location>
</feature>
<dbReference type="Pfam" id="PF08239">
    <property type="entry name" value="SH3_3"/>
    <property type="match status" value="1"/>
</dbReference>
<dbReference type="Gene3D" id="2.30.30.40">
    <property type="entry name" value="SH3 Domains"/>
    <property type="match status" value="1"/>
</dbReference>
<organism evidence="4 5">
    <name type="scientific">Flammeovirga aprica JL-4</name>
    <dbReference type="NCBI Taxonomy" id="694437"/>
    <lineage>
        <taxon>Bacteria</taxon>
        <taxon>Pseudomonadati</taxon>
        <taxon>Bacteroidota</taxon>
        <taxon>Cytophagia</taxon>
        <taxon>Cytophagales</taxon>
        <taxon>Flammeovirgaceae</taxon>
        <taxon>Flammeovirga</taxon>
    </lineage>
</organism>
<keyword evidence="1" id="KW-1133">Transmembrane helix</keyword>
<gene>
    <name evidence="4" type="ORF">HHU12_00140</name>
</gene>
<dbReference type="EMBL" id="JABANE010000001">
    <property type="protein sequence ID" value="NME66361.1"/>
    <property type="molecule type" value="Genomic_DNA"/>
</dbReference>
<comment type="caution">
    <text evidence="4">The sequence shown here is derived from an EMBL/GenBank/DDBJ whole genome shotgun (WGS) entry which is preliminary data.</text>
</comment>
<dbReference type="Proteomes" id="UP000576082">
    <property type="component" value="Unassembled WGS sequence"/>
</dbReference>
<protein>
    <submittedName>
        <fullName evidence="4">SH3 domain-containing protein</fullName>
    </submittedName>
</protein>
<evidence type="ECO:0000313" key="5">
    <source>
        <dbReference type="Proteomes" id="UP000576082"/>
    </source>
</evidence>
<feature type="transmembrane region" description="Helical" evidence="1">
    <location>
        <begin position="130"/>
        <end position="147"/>
    </location>
</feature>
<evidence type="ECO:0000313" key="4">
    <source>
        <dbReference type="EMBL" id="NME66361.1"/>
    </source>
</evidence>
<dbReference type="PROSITE" id="PS51781">
    <property type="entry name" value="SH3B"/>
    <property type="match status" value="1"/>
</dbReference>
<dbReference type="RefSeq" id="WP_169654138.1">
    <property type="nucleotide sequence ID" value="NZ_JABANE010000001.1"/>
</dbReference>
<accession>A0A7X9RRX4</accession>
<proteinExistence type="predicted"/>
<name>A0A7X9RRX4_9BACT</name>
<evidence type="ECO:0000256" key="2">
    <source>
        <dbReference type="SAM" id="SignalP"/>
    </source>
</evidence>
<evidence type="ECO:0000256" key="1">
    <source>
        <dbReference type="SAM" id="Phobius"/>
    </source>
</evidence>
<reference evidence="4 5" key="1">
    <citation type="submission" date="2020-04" db="EMBL/GenBank/DDBJ databases">
        <title>Flammeovirga sp. SR4, a novel species isolated from seawater.</title>
        <authorList>
            <person name="Wang X."/>
        </authorList>
    </citation>
    <scope>NUCLEOTIDE SEQUENCE [LARGE SCALE GENOMIC DNA]</scope>
    <source>
        <strain evidence="4 5">ATCC 23126</strain>
    </source>
</reference>
<keyword evidence="1" id="KW-0472">Membrane</keyword>
<keyword evidence="5" id="KW-1185">Reference proteome</keyword>
<sequence length="242" mass="27474">MRFFLFLISFYALIFNQISFANSSVESEISKADEYFEAKQYIDAFNIYDKLLEEERVYSSKMLLRMAFIQEGQGNYASALYYLNLQYGLTADRGTSNKMSKIAEDHNLLGYRYSDKEYLTSLFNKMKNEIGGVIILLLVVCIALMYMRKKEQHSITTLTVAVVVLSTLALWAFNGGMKRELGIVKGSGALLMQGPSAGSKNISNLSSGERLKLIDQDDIWYKVELPNESEGYVRKGVVFEVK</sequence>
<feature type="signal peptide" evidence="2">
    <location>
        <begin position="1"/>
        <end position="21"/>
    </location>
</feature>
<evidence type="ECO:0000259" key="3">
    <source>
        <dbReference type="PROSITE" id="PS51781"/>
    </source>
</evidence>
<dbReference type="AlphaFoldDB" id="A0A7X9RRX4"/>
<keyword evidence="2" id="KW-0732">Signal</keyword>
<keyword evidence="1" id="KW-0812">Transmembrane</keyword>